<dbReference type="HAMAP" id="MF_00719">
    <property type="entry name" value="CobS"/>
    <property type="match status" value="1"/>
</dbReference>
<sequence>MKMLWNNFKVAFAMYSKIPMPRADWSKENMKYTFCFFPFIGLVIGALSLAVGWAGSKFGFQAAFVAAVLVLVPVWVTGGIHVDGLLDTSDALSSWQEKERRLEILKDSHAGAFAVITACVYFLAWYGAYSQLWLCKPALEIMALGFMVSRCFSGISVMTFPKARKDGTVAEFSRKAEDLAVRNVLIVYLVILLAVMVWIQPVLGILAFAAAGAIFLFYHHKAMKYFGGITGDLAGYFLCLCEVGMAVVLAVASVLI</sequence>
<keyword evidence="21" id="KW-1185">Reference proteome</keyword>
<dbReference type="AlphaFoldDB" id="A0A8I0AIE1"/>
<feature type="transmembrane region" description="Helical" evidence="19">
    <location>
        <begin position="58"/>
        <end position="76"/>
    </location>
</feature>
<organism evidence="20 21">
    <name type="scientific">Blautia segnis</name>
    <dbReference type="NCBI Taxonomy" id="2763030"/>
    <lineage>
        <taxon>Bacteria</taxon>
        <taxon>Bacillati</taxon>
        <taxon>Bacillota</taxon>
        <taxon>Clostridia</taxon>
        <taxon>Lachnospirales</taxon>
        <taxon>Lachnospiraceae</taxon>
        <taxon>Blautia</taxon>
    </lineage>
</organism>
<feature type="transmembrane region" description="Helical" evidence="19">
    <location>
        <begin position="110"/>
        <end position="129"/>
    </location>
</feature>
<dbReference type="GO" id="GO:0009236">
    <property type="term" value="P:cobalamin biosynthetic process"/>
    <property type="evidence" value="ECO:0007669"/>
    <property type="project" value="UniProtKB-UniRule"/>
</dbReference>
<comment type="caution">
    <text evidence="20">The sequence shown here is derived from an EMBL/GenBank/DDBJ whole genome shotgun (WGS) entry which is preliminary data.</text>
</comment>
<keyword evidence="8 19" id="KW-0169">Cobalamin biosynthesis</keyword>
<evidence type="ECO:0000256" key="18">
    <source>
        <dbReference type="ARBA" id="ARBA00049504"/>
    </source>
</evidence>
<evidence type="ECO:0000256" key="2">
    <source>
        <dbReference type="ARBA" id="ARBA00004651"/>
    </source>
</evidence>
<comment type="function">
    <text evidence="14 19">Joins adenosylcobinamide-GDP and alpha-ribazole to generate adenosylcobalamin (Ado-cobalamin). Also synthesizes adenosylcobalamin 5'-phosphate from adenosylcobinamide-GDP and alpha-ribazole 5'-phosphate.</text>
</comment>
<evidence type="ECO:0000256" key="19">
    <source>
        <dbReference type="HAMAP-Rule" id="MF_00719"/>
    </source>
</evidence>
<name>A0A8I0AIE1_9FIRM</name>
<dbReference type="EMBL" id="JACOOT010000015">
    <property type="protein sequence ID" value="MBC5650909.1"/>
    <property type="molecule type" value="Genomic_DNA"/>
</dbReference>
<evidence type="ECO:0000256" key="15">
    <source>
        <dbReference type="ARBA" id="ARBA00032605"/>
    </source>
</evidence>
<protein>
    <recommendedName>
        <fullName evidence="6 19">Adenosylcobinamide-GDP ribazoletransferase</fullName>
        <ecNumber evidence="5 19">2.7.8.26</ecNumber>
    </recommendedName>
    <alternativeName>
        <fullName evidence="16 19">Cobalamin synthase</fullName>
    </alternativeName>
    <alternativeName>
        <fullName evidence="15 19">Cobalamin-5'-phosphate synthase</fullName>
    </alternativeName>
</protein>
<feature type="transmembrane region" description="Helical" evidence="19">
    <location>
        <begin position="180"/>
        <end position="199"/>
    </location>
</feature>
<dbReference type="PANTHER" id="PTHR34148:SF1">
    <property type="entry name" value="ADENOSYLCOBINAMIDE-GDP RIBAZOLETRANSFERASE"/>
    <property type="match status" value="1"/>
</dbReference>
<evidence type="ECO:0000313" key="20">
    <source>
        <dbReference type="EMBL" id="MBC5650909.1"/>
    </source>
</evidence>
<evidence type="ECO:0000256" key="10">
    <source>
        <dbReference type="ARBA" id="ARBA00022692"/>
    </source>
</evidence>
<keyword evidence="12 19" id="KW-1133">Transmembrane helix</keyword>
<dbReference type="PANTHER" id="PTHR34148">
    <property type="entry name" value="ADENOSYLCOBINAMIDE-GDP RIBAZOLETRANSFERASE"/>
    <property type="match status" value="1"/>
</dbReference>
<evidence type="ECO:0000256" key="14">
    <source>
        <dbReference type="ARBA" id="ARBA00025228"/>
    </source>
</evidence>
<evidence type="ECO:0000256" key="6">
    <source>
        <dbReference type="ARBA" id="ARBA00015850"/>
    </source>
</evidence>
<proteinExistence type="inferred from homology"/>
<evidence type="ECO:0000256" key="13">
    <source>
        <dbReference type="ARBA" id="ARBA00023136"/>
    </source>
</evidence>
<feature type="transmembrane region" description="Helical" evidence="19">
    <location>
        <begin position="233"/>
        <end position="255"/>
    </location>
</feature>
<evidence type="ECO:0000313" key="21">
    <source>
        <dbReference type="Proteomes" id="UP000652847"/>
    </source>
</evidence>
<dbReference type="GO" id="GO:0051073">
    <property type="term" value="F:adenosylcobinamide-GDP ribazoletransferase activity"/>
    <property type="evidence" value="ECO:0007669"/>
    <property type="project" value="UniProtKB-UniRule"/>
</dbReference>
<dbReference type="GO" id="GO:0008818">
    <property type="term" value="F:cobalamin 5'-phosphate synthase activity"/>
    <property type="evidence" value="ECO:0007669"/>
    <property type="project" value="UniProtKB-UniRule"/>
</dbReference>
<accession>A0A8I0AIE1</accession>
<comment type="similarity">
    <text evidence="4 19">Belongs to the CobS family.</text>
</comment>
<evidence type="ECO:0000256" key="7">
    <source>
        <dbReference type="ARBA" id="ARBA00022475"/>
    </source>
</evidence>
<dbReference type="Proteomes" id="UP000652847">
    <property type="component" value="Unassembled WGS sequence"/>
</dbReference>
<comment type="catalytic activity">
    <reaction evidence="18 19">
        <text>alpha-ribazole 5'-phosphate + adenosylcob(III)inamide-GDP = adenosylcob(III)alamin 5'-phosphate + GMP + H(+)</text>
        <dbReference type="Rhea" id="RHEA:23560"/>
        <dbReference type="ChEBI" id="CHEBI:15378"/>
        <dbReference type="ChEBI" id="CHEBI:57918"/>
        <dbReference type="ChEBI" id="CHEBI:58115"/>
        <dbReference type="ChEBI" id="CHEBI:60487"/>
        <dbReference type="ChEBI" id="CHEBI:60493"/>
        <dbReference type="EC" id="2.7.8.26"/>
    </reaction>
</comment>
<dbReference type="UniPathway" id="UPA00148">
    <property type="reaction ID" value="UER00238"/>
</dbReference>
<feature type="transmembrane region" description="Helical" evidence="19">
    <location>
        <begin position="141"/>
        <end position="160"/>
    </location>
</feature>
<evidence type="ECO:0000256" key="3">
    <source>
        <dbReference type="ARBA" id="ARBA00004663"/>
    </source>
</evidence>
<keyword evidence="7 19" id="KW-1003">Cell membrane</keyword>
<evidence type="ECO:0000256" key="11">
    <source>
        <dbReference type="ARBA" id="ARBA00022842"/>
    </source>
</evidence>
<evidence type="ECO:0000256" key="12">
    <source>
        <dbReference type="ARBA" id="ARBA00022989"/>
    </source>
</evidence>
<keyword evidence="9 19" id="KW-0808">Transferase</keyword>
<comment type="catalytic activity">
    <reaction evidence="17 19">
        <text>alpha-ribazole + adenosylcob(III)inamide-GDP = adenosylcob(III)alamin + GMP + H(+)</text>
        <dbReference type="Rhea" id="RHEA:16049"/>
        <dbReference type="ChEBI" id="CHEBI:10329"/>
        <dbReference type="ChEBI" id="CHEBI:15378"/>
        <dbReference type="ChEBI" id="CHEBI:18408"/>
        <dbReference type="ChEBI" id="CHEBI:58115"/>
        <dbReference type="ChEBI" id="CHEBI:60487"/>
        <dbReference type="EC" id="2.7.8.26"/>
    </reaction>
</comment>
<dbReference type="NCBIfam" id="TIGR00317">
    <property type="entry name" value="cobS"/>
    <property type="match status" value="1"/>
</dbReference>
<keyword evidence="10 19" id="KW-0812">Transmembrane</keyword>
<evidence type="ECO:0000256" key="9">
    <source>
        <dbReference type="ARBA" id="ARBA00022679"/>
    </source>
</evidence>
<evidence type="ECO:0000256" key="4">
    <source>
        <dbReference type="ARBA" id="ARBA00010561"/>
    </source>
</evidence>
<evidence type="ECO:0000256" key="5">
    <source>
        <dbReference type="ARBA" id="ARBA00013200"/>
    </source>
</evidence>
<comment type="subcellular location">
    <subcellularLocation>
        <location evidence="2 19">Cell membrane</location>
        <topology evidence="2 19">Multi-pass membrane protein</topology>
    </subcellularLocation>
</comment>
<evidence type="ECO:0000256" key="17">
    <source>
        <dbReference type="ARBA" id="ARBA00048623"/>
    </source>
</evidence>
<evidence type="ECO:0000256" key="16">
    <source>
        <dbReference type="ARBA" id="ARBA00032853"/>
    </source>
</evidence>
<dbReference type="EC" id="2.7.8.26" evidence="5 19"/>
<dbReference type="RefSeq" id="WP_117854999.1">
    <property type="nucleotide sequence ID" value="NZ_JACOOT010000015.1"/>
</dbReference>
<keyword evidence="13 19" id="KW-0472">Membrane</keyword>
<comment type="cofactor">
    <cofactor evidence="1 19">
        <name>Mg(2+)</name>
        <dbReference type="ChEBI" id="CHEBI:18420"/>
    </cofactor>
</comment>
<reference evidence="20 21" key="1">
    <citation type="submission" date="2020-08" db="EMBL/GenBank/DDBJ databases">
        <title>Genome public.</title>
        <authorList>
            <person name="Liu C."/>
            <person name="Sun Q."/>
        </authorList>
    </citation>
    <scope>NUCLEOTIDE SEQUENCE [LARGE SCALE GENOMIC DNA]</scope>
    <source>
        <strain evidence="20 21">BX17</strain>
    </source>
</reference>
<dbReference type="InterPro" id="IPR003805">
    <property type="entry name" value="CobS"/>
</dbReference>
<evidence type="ECO:0000256" key="8">
    <source>
        <dbReference type="ARBA" id="ARBA00022573"/>
    </source>
</evidence>
<keyword evidence="11 19" id="KW-0460">Magnesium</keyword>
<gene>
    <name evidence="19 20" type="primary">cobS</name>
    <name evidence="20" type="ORF">H8S54_07260</name>
</gene>
<dbReference type="Pfam" id="PF02654">
    <property type="entry name" value="CobS"/>
    <property type="match status" value="1"/>
</dbReference>
<dbReference type="GO" id="GO:0005886">
    <property type="term" value="C:plasma membrane"/>
    <property type="evidence" value="ECO:0007669"/>
    <property type="project" value="UniProtKB-SubCell"/>
</dbReference>
<comment type="pathway">
    <text evidence="3 19">Cofactor biosynthesis; adenosylcobalamin biosynthesis; adenosylcobalamin from cob(II)yrinate a,c-diamide: step 7/7.</text>
</comment>
<evidence type="ECO:0000256" key="1">
    <source>
        <dbReference type="ARBA" id="ARBA00001946"/>
    </source>
</evidence>